<dbReference type="EMBL" id="JBAWTH010000005">
    <property type="protein sequence ID" value="KAL2291860.1"/>
    <property type="molecule type" value="Genomic_DNA"/>
</dbReference>
<sequence>MPSQARNQNNVPPEDLPFFIAATTAGIRRQLREAEIPSGGLKYELYLRLRANGLRIYNDIRGTYDPENSDSSDWDSEEDSDEDEEGADDDESESGESDGGGPEDDGPEDDSSSDSSSDDDANEPPSGIRNGRKRKRVDDEADMEGDLEEPEAPKPASLADMPAELAIDIVRNLDAGGVFNLVAASPQQFLLGNVNAFVLEAKGRRNAAGRNGLSLLEWVVARVGNEVDFRKNNRRLVRHVVDAYLATYPSYARQHRSEETRVEQIMHWLREVGAGPVLGAAVLEGKADIVQLLILLGEDVNERTDDVSPLEEATVLVKPSLLHMNHLLIVFALLAAGADNTSTREDYPDPEPATAVFSSRSIAATAEDRLSRIMERPMWTPLNDDPKDWPIVHNPRDLTIRQFLADEKSPFMDRVIMALVLIISRDTKYPYFEGYEPEGSDDGSQGPLA</sequence>
<reference evidence="2 3" key="1">
    <citation type="submission" date="2024-03" db="EMBL/GenBank/DDBJ databases">
        <title>A high-quality draft genome sequence of Diaporthe vaccinii, a causative agent of upright dieback and viscid rot disease in cranberry plants.</title>
        <authorList>
            <person name="Sarrasin M."/>
            <person name="Lang B.F."/>
            <person name="Burger G."/>
        </authorList>
    </citation>
    <scope>NUCLEOTIDE SEQUENCE [LARGE SCALE GENOMIC DNA]</scope>
    <source>
        <strain evidence="2 3">IS7</strain>
    </source>
</reference>
<organism evidence="2 3">
    <name type="scientific">Diaporthe vaccinii</name>
    <dbReference type="NCBI Taxonomy" id="105482"/>
    <lineage>
        <taxon>Eukaryota</taxon>
        <taxon>Fungi</taxon>
        <taxon>Dikarya</taxon>
        <taxon>Ascomycota</taxon>
        <taxon>Pezizomycotina</taxon>
        <taxon>Sordariomycetes</taxon>
        <taxon>Sordariomycetidae</taxon>
        <taxon>Diaporthales</taxon>
        <taxon>Diaporthaceae</taxon>
        <taxon>Diaporthe</taxon>
        <taxon>Diaporthe eres species complex</taxon>
    </lineage>
</organism>
<dbReference type="InterPro" id="IPR036770">
    <property type="entry name" value="Ankyrin_rpt-contain_sf"/>
</dbReference>
<gene>
    <name evidence="2" type="ORF">FJTKL_12030</name>
</gene>
<dbReference type="Proteomes" id="UP001600888">
    <property type="component" value="Unassembled WGS sequence"/>
</dbReference>
<evidence type="ECO:0008006" key="4">
    <source>
        <dbReference type="Google" id="ProtNLM"/>
    </source>
</evidence>
<comment type="caution">
    <text evidence="2">The sequence shown here is derived from an EMBL/GenBank/DDBJ whole genome shotgun (WGS) entry which is preliminary data.</text>
</comment>
<feature type="region of interest" description="Disordered" evidence="1">
    <location>
        <begin position="60"/>
        <end position="158"/>
    </location>
</feature>
<proteinExistence type="predicted"/>
<feature type="compositionally biased region" description="Acidic residues" evidence="1">
    <location>
        <begin position="67"/>
        <end position="122"/>
    </location>
</feature>
<evidence type="ECO:0000313" key="3">
    <source>
        <dbReference type="Proteomes" id="UP001600888"/>
    </source>
</evidence>
<keyword evidence="3" id="KW-1185">Reference proteome</keyword>
<feature type="compositionally biased region" description="Acidic residues" evidence="1">
    <location>
        <begin position="139"/>
        <end position="150"/>
    </location>
</feature>
<name>A0ABR4FAY2_9PEZI</name>
<evidence type="ECO:0000313" key="2">
    <source>
        <dbReference type="EMBL" id="KAL2291860.1"/>
    </source>
</evidence>
<accession>A0ABR4FAY2</accession>
<evidence type="ECO:0000256" key="1">
    <source>
        <dbReference type="SAM" id="MobiDB-lite"/>
    </source>
</evidence>
<protein>
    <recommendedName>
        <fullName evidence="4">SAP domain-containing protein</fullName>
    </recommendedName>
</protein>
<dbReference type="Gene3D" id="1.25.40.20">
    <property type="entry name" value="Ankyrin repeat-containing domain"/>
    <property type="match status" value="1"/>
</dbReference>